<sequence>MTQRYATIITDDDGREIVSAIGVFEGAPPRPRLGRIEPVASGVLIGMVRDATGGFGFPQAGIGGHAMGLVLARLRAQASVAKRTGAAKPAATARPKRAKRAKVAKRKSRSKKPARSAPKAGLAASAGGAVDRADG</sequence>
<dbReference type="RefSeq" id="WP_322415074.1">
    <property type="nucleotide sequence ID" value="NZ_CP139858.1"/>
</dbReference>
<evidence type="ECO:0000313" key="2">
    <source>
        <dbReference type="EMBL" id="WQC00282.1"/>
    </source>
</evidence>
<reference evidence="2 3" key="1">
    <citation type="submission" date="2023-11" db="EMBL/GenBank/DDBJ databases">
        <authorList>
            <person name="Panchal A.K."/>
            <person name="Meaney J.S."/>
            <person name="Karas B.J."/>
            <person name="diCenzo G.C."/>
        </authorList>
    </citation>
    <scope>NUCLEOTIDE SEQUENCE [LARGE SCALE GENOMIC DNA]</scope>
    <source>
        <strain evidence="2 3">NZP2235</strain>
    </source>
</reference>
<name>A0ABZ0VSC4_9HYPH</name>
<gene>
    <name evidence="2" type="ORF">U0R22_004483</name>
</gene>
<dbReference type="Proteomes" id="UP001322481">
    <property type="component" value="Chromosome"/>
</dbReference>
<keyword evidence="3" id="KW-1185">Reference proteome</keyword>
<protein>
    <submittedName>
        <fullName evidence="2">Uncharacterized protein</fullName>
    </submittedName>
</protein>
<evidence type="ECO:0000313" key="3">
    <source>
        <dbReference type="Proteomes" id="UP001322481"/>
    </source>
</evidence>
<feature type="compositionally biased region" description="Basic residues" evidence="1">
    <location>
        <begin position="94"/>
        <end position="114"/>
    </location>
</feature>
<proteinExistence type="predicted"/>
<dbReference type="EMBL" id="CP139858">
    <property type="protein sequence ID" value="WQC00282.1"/>
    <property type="molecule type" value="Genomic_DNA"/>
</dbReference>
<accession>A0ABZ0VSC4</accession>
<feature type="compositionally biased region" description="Low complexity" evidence="1">
    <location>
        <begin position="82"/>
        <end position="93"/>
    </location>
</feature>
<feature type="region of interest" description="Disordered" evidence="1">
    <location>
        <begin position="82"/>
        <end position="135"/>
    </location>
</feature>
<organism evidence="2 3">
    <name type="scientific">Mesorhizobium huakuii</name>
    <dbReference type="NCBI Taxonomy" id="28104"/>
    <lineage>
        <taxon>Bacteria</taxon>
        <taxon>Pseudomonadati</taxon>
        <taxon>Pseudomonadota</taxon>
        <taxon>Alphaproteobacteria</taxon>
        <taxon>Hyphomicrobiales</taxon>
        <taxon>Phyllobacteriaceae</taxon>
        <taxon>Mesorhizobium</taxon>
    </lineage>
</organism>
<evidence type="ECO:0000256" key="1">
    <source>
        <dbReference type="SAM" id="MobiDB-lite"/>
    </source>
</evidence>